<evidence type="ECO:0000256" key="1">
    <source>
        <dbReference type="ARBA" id="ARBA00022741"/>
    </source>
</evidence>
<dbReference type="Proteomes" id="UP000770661">
    <property type="component" value="Unassembled WGS sequence"/>
</dbReference>
<proteinExistence type="inferred from homology"/>
<dbReference type="InterPro" id="IPR027417">
    <property type="entry name" value="P-loop_NTPase"/>
</dbReference>
<comment type="caution">
    <text evidence="4">Lacks conserved residue(s) required for the propagation of feature annotation.</text>
</comment>
<feature type="region of interest" description="Disordered" evidence="5">
    <location>
        <begin position="137"/>
        <end position="160"/>
    </location>
</feature>
<protein>
    <submittedName>
        <fullName evidence="7">Unconventional myosin-XVIIIa</fullName>
    </submittedName>
</protein>
<dbReference type="AlphaFoldDB" id="A0A8J4YFD0"/>
<evidence type="ECO:0000256" key="2">
    <source>
        <dbReference type="ARBA" id="ARBA00022840"/>
    </source>
</evidence>
<dbReference type="GO" id="GO:0016459">
    <property type="term" value="C:myosin complex"/>
    <property type="evidence" value="ECO:0007669"/>
    <property type="project" value="UniProtKB-KW"/>
</dbReference>
<dbReference type="Gene3D" id="1.10.10.820">
    <property type="match status" value="1"/>
</dbReference>
<sequence length="273" mass="30074">MPEKMRVVRRPEGEPNYHIFYQLLSGADSDLRRSLGLESLSEPNLFMTPLQRSEDRQKAGIAWARIRAALDVLGVSPEEQSAIWSVLAAIYHLGTAGAARAAMGNKFQFSKPGSAQRAANLLGTSVEEMARSIFYSTPTTPSSRASFRTTSPTERPTERPEGLEALEGMATGLYSEAFNAIVALINRCISTSAHTSNSILVVDAPGFQNPASCGRTSGATFQDLCHNYTQERFQMLFHDTTFTAQTDRYAQVGKNVQKKKKKVMCDLTKKKKV</sequence>
<feature type="compositionally biased region" description="Polar residues" evidence="5">
    <location>
        <begin position="137"/>
        <end position="147"/>
    </location>
</feature>
<keyword evidence="3 4" id="KW-0009">Actin-binding</keyword>
<keyword evidence="4" id="KW-0518">Myosin</keyword>
<comment type="caution">
    <text evidence="7">The sequence shown here is derived from an EMBL/GenBank/DDBJ whole genome shotgun (WGS) entry which is preliminary data.</text>
</comment>
<dbReference type="EMBL" id="JACEEZ010009894">
    <property type="protein sequence ID" value="KAG0722201.1"/>
    <property type="molecule type" value="Genomic_DNA"/>
</dbReference>
<accession>A0A8J4YFD0</accession>
<feature type="domain" description="Myosin motor" evidence="6">
    <location>
        <begin position="1"/>
        <end position="273"/>
    </location>
</feature>
<evidence type="ECO:0000256" key="4">
    <source>
        <dbReference type="PROSITE-ProRule" id="PRU00782"/>
    </source>
</evidence>
<keyword evidence="4" id="KW-0505">Motor protein</keyword>
<comment type="similarity">
    <text evidence="4">Belongs to the TRAFAC class myosin-kinesin ATPase superfamily. Myosin family.</text>
</comment>
<dbReference type="GO" id="GO:0051015">
    <property type="term" value="F:actin filament binding"/>
    <property type="evidence" value="ECO:0007669"/>
    <property type="project" value="TreeGrafter"/>
</dbReference>
<keyword evidence="8" id="KW-1185">Reference proteome</keyword>
<gene>
    <name evidence="7" type="primary">MYO18A</name>
    <name evidence="7" type="ORF">GWK47_044957</name>
</gene>
<evidence type="ECO:0000256" key="5">
    <source>
        <dbReference type="SAM" id="MobiDB-lite"/>
    </source>
</evidence>
<evidence type="ECO:0000313" key="7">
    <source>
        <dbReference type="EMBL" id="KAG0722201.1"/>
    </source>
</evidence>
<dbReference type="Gene3D" id="1.20.120.720">
    <property type="entry name" value="Myosin VI head, motor domain, U50 subdomain"/>
    <property type="match status" value="1"/>
</dbReference>
<evidence type="ECO:0000256" key="3">
    <source>
        <dbReference type="ARBA" id="ARBA00023203"/>
    </source>
</evidence>
<dbReference type="GO" id="GO:0016020">
    <property type="term" value="C:membrane"/>
    <property type="evidence" value="ECO:0007669"/>
    <property type="project" value="TreeGrafter"/>
</dbReference>
<dbReference type="InterPro" id="IPR001609">
    <property type="entry name" value="Myosin_head_motor_dom-like"/>
</dbReference>
<dbReference type="PROSITE" id="PS51456">
    <property type="entry name" value="MYOSIN_MOTOR"/>
    <property type="match status" value="1"/>
</dbReference>
<dbReference type="SUPFAM" id="SSF52540">
    <property type="entry name" value="P-loop containing nucleoside triphosphate hydrolases"/>
    <property type="match status" value="1"/>
</dbReference>
<dbReference type="GO" id="GO:0005737">
    <property type="term" value="C:cytoplasm"/>
    <property type="evidence" value="ECO:0007669"/>
    <property type="project" value="TreeGrafter"/>
</dbReference>
<dbReference type="GO" id="GO:0005524">
    <property type="term" value="F:ATP binding"/>
    <property type="evidence" value="ECO:0007669"/>
    <property type="project" value="UniProtKB-KW"/>
</dbReference>
<dbReference type="GO" id="GO:0007015">
    <property type="term" value="P:actin filament organization"/>
    <property type="evidence" value="ECO:0007669"/>
    <property type="project" value="TreeGrafter"/>
</dbReference>
<dbReference type="OrthoDB" id="6366833at2759"/>
<dbReference type="Gene3D" id="1.20.58.530">
    <property type="match status" value="1"/>
</dbReference>
<evidence type="ECO:0000259" key="6">
    <source>
        <dbReference type="PROSITE" id="PS51456"/>
    </source>
</evidence>
<keyword evidence="1" id="KW-0547">Nucleotide-binding</keyword>
<evidence type="ECO:0000313" key="8">
    <source>
        <dbReference type="Proteomes" id="UP000770661"/>
    </source>
</evidence>
<name>A0A8J4YFD0_CHIOP</name>
<dbReference type="PANTHER" id="PTHR13140:SF706">
    <property type="entry name" value="DILUTE CLASS UNCONVENTIONAL MYOSIN, ISOFORM C"/>
    <property type="match status" value="1"/>
</dbReference>
<dbReference type="PANTHER" id="PTHR13140">
    <property type="entry name" value="MYOSIN"/>
    <property type="match status" value="1"/>
</dbReference>
<reference evidence="7" key="1">
    <citation type="submission" date="2020-07" db="EMBL/GenBank/DDBJ databases">
        <title>The High-quality genome of the commercially important snow crab, Chionoecetes opilio.</title>
        <authorList>
            <person name="Jeong J.-H."/>
            <person name="Ryu S."/>
        </authorList>
    </citation>
    <scope>NUCLEOTIDE SEQUENCE</scope>
    <source>
        <strain evidence="7">MADBK_172401_WGS</strain>
        <tissue evidence="7">Digestive gland</tissue>
    </source>
</reference>
<dbReference type="Pfam" id="PF00063">
    <property type="entry name" value="Myosin_head"/>
    <property type="match status" value="1"/>
</dbReference>
<keyword evidence="2" id="KW-0067">ATP-binding</keyword>
<organism evidence="7 8">
    <name type="scientific">Chionoecetes opilio</name>
    <name type="common">Atlantic snow crab</name>
    <name type="synonym">Cancer opilio</name>
    <dbReference type="NCBI Taxonomy" id="41210"/>
    <lineage>
        <taxon>Eukaryota</taxon>
        <taxon>Metazoa</taxon>
        <taxon>Ecdysozoa</taxon>
        <taxon>Arthropoda</taxon>
        <taxon>Crustacea</taxon>
        <taxon>Multicrustacea</taxon>
        <taxon>Malacostraca</taxon>
        <taxon>Eumalacostraca</taxon>
        <taxon>Eucarida</taxon>
        <taxon>Decapoda</taxon>
        <taxon>Pleocyemata</taxon>
        <taxon>Brachyura</taxon>
        <taxon>Eubrachyura</taxon>
        <taxon>Majoidea</taxon>
        <taxon>Majidae</taxon>
        <taxon>Chionoecetes</taxon>
    </lineage>
</organism>
<dbReference type="GO" id="GO:0000146">
    <property type="term" value="F:microfilament motor activity"/>
    <property type="evidence" value="ECO:0007669"/>
    <property type="project" value="TreeGrafter"/>
</dbReference>